<feature type="non-terminal residue" evidence="2">
    <location>
        <position position="1"/>
    </location>
</feature>
<accession>A0AAI9UXM5</accession>
<evidence type="ECO:0000313" key="3">
    <source>
        <dbReference type="Proteomes" id="UP001239213"/>
    </source>
</evidence>
<keyword evidence="1" id="KW-1133">Transmembrane helix</keyword>
<dbReference type="Proteomes" id="UP001239213">
    <property type="component" value="Unassembled WGS sequence"/>
</dbReference>
<dbReference type="EMBL" id="MPDP01000258">
    <property type="protein sequence ID" value="KAK1466643.1"/>
    <property type="molecule type" value="Genomic_DNA"/>
</dbReference>
<evidence type="ECO:0000313" key="2">
    <source>
        <dbReference type="EMBL" id="KAK1466643.1"/>
    </source>
</evidence>
<dbReference type="AlphaFoldDB" id="A0AAI9UXM5"/>
<gene>
    <name evidence="2" type="ORF">CCUS01_07253</name>
</gene>
<feature type="transmembrane region" description="Helical" evidence="1">
    <location>
        <begin position="21"/>
        <end position="40"/>
    </location>
</feature>
<name>A0AAI9UXM5_9PEZI</name>
<proteinExistence type="predicted"/>
<keyword evidence="1" id="KW-0812">Transmembrane</keyword>
<feature type="transmembrane region" description="Helical" evidence="1">
    <location>
        <begin position="46"/>
        <end position="67"/>
    </location>
</feature>
<evidence type="ECO:0000256" key="1">
    <source>
        <dbReference type="SAM" id="Phobius"/>
    </source>
</evidence>
<protein>
    <submittedName>
        <fullName evidence="2">Uncharacterized protein</fullName>
    </submittedName>
</protein>
<organism evidence="2 3">
    <name type="scientific">Colletotrichum cuscutae</name>
    <dbReference type="NCBI Taxonomy" id="1209917"/>
    <lineage>
        <taxon>Eukaryota</taxon>
        <taxon>Fungi</taxon>
        <taxon>Dikarya</taxon>
        <taxon>Ascomycota</taxon>
        <taxon>Pezizomycotina</taxon>
        <taxon>Sordariomycetes</taxon>
        <taxon>Hypocreomycetidae</taxon>
        <taxon>Glomerellales</taxon>
        <taxon>Glomerellaceae</taxon>
        <taxon>Colletotrichum</taxon>
        <taxon>Colletotrichum acutatum species complex</taxon>
    </lineage>
</organism>
<reference evidence="2" key="1">
    <citation type="submission" date="2016-11" db="EMBL/GenBank/DDBJ databases">
        <title>The genome sequence of Colletotrichum cuscutae.</title>
        <authorList>
            <person name="Baroncelli R."/>
        </authorList>
    </citation>
    <scope>NUCLEOTIDE SEQUENCE</scope>
    <source>
        <strain evidence="2">IMI 304802</strain>
    </source>
</reference>
<sequence length="86" mass="10376">GNIIYYLLIKSKRVIRSVLIFKVYNIIDSINLTYVILIILKRILNRLNFFIILTIVYTNSYLLYKYFIKLSITKKKRFIIDIIALR</sequence>
<keyword evidence="1" id="KW-0472">Membrane</keyword>
<keyword evidence="3" id="KW-1185">Reference proteome</keyword>
<comment type="caution">
    <text evidence="2">The sequence shown here is derived from an EMBL/GenBank/DDBJ whole genome shotgun (WGS) entry which is preliminary data.</text>
</comment>